<accession>A0A935TB28</accession>
<evidence type="ECO:0000313" key="2">
    <source>
        <dbReference type="Proteomes" id="UP000706151"/>
    </source>
</evidence>
<reference evidence="1 2" key="1">
    <citation type="submission" date="2020-10" db="EMBL/GenBank/DDBJ databases">
        <title>Connecting structure to function with the recovery of over 1000 high-quality activated sludge metagenome-assembled genomes encoding full-length rRNA genes using long-read sequencing.</title>
        <authorList>
            <person name="Singleton C.M."/>
            <person name="Petriglieri F."/>
            <person name="Kristensen J.M."/>
            <person name="Kirkegaard R.H."/>
            <person name="Michaelsen T.Y."/>
            <person name="Andersen M.H."/>
            <person name="Karst S.M."/>
            <person name="Dueholm M.S."/>
            <person name="Nielsen P.H."/>
            <person name="Albertsen M."/>
        </authorList>
    </citation>
    <scope>NUCLEOTIDE SEQUENCE [LARGE SCALE GENOMIC DNA]</scope>
    <source>
        <strain evidence="1">Fred_18-Q3-R57-64_BAT3C.720</strain>
    </source>
</reference>
<organism evidence="1 2">
    <name type="scientific">Candidatus Accumulibacter affinis</name>
    <dbReference type="NCBI Taxonomy" id="2954384"/>
    <lineage>
        <taxon>Bacteria</taxon>
        <taxon>Pseudomonadati</taxon>
        <taxon>Pseudomonadota</taxon>
        <taxon>Betaproteobacteria</taxon>
        <taxon>Candidatus Accumulibacter</taxon>
    </lineage>
</organism>
<dbReference type="EMBL" id="JADJOT010000010">
    <property type="protein sequence ID" value="MBK7955186.1"/>
    <property type="molecule type" value="Genomic_DNA"/>
</dbReference>
<gene>
    <name evidence="1" type="ORF">IPK02_15240</name>
</gene>
<evidence type="ECO:0000313" key="1">
    <source>
        <dbReference type="EMBL" id="MBK7955186.1"/>
    </source>
</evidence>
<sequence>MAFVVDSAEWCFDGWSVSEIADAIDGLLDRVQTARARNETIWIGNDLQTRPVLGVFDLWSLCAPSAPVTLSTELWQELAAWLGTAPCYLDGDWPDGMTETLMQIGLDPPEENADLAWAHHHVRGGRAVGCLGLKRSGPHETLSSRGHASVHWIQDETTHRAFWRAAIDVEGDNEATLERLAYHAFPDLYFQDGVWRGLGRLAGGYLAVRRQLRRYLSVLDDHGKWAFTFPPPALSPGEVTELESNAQPSNQVIERRFHGLNLTMAPEKPAVSADPRCRSAREITIGKRSVFCEWHGKLEPHRNRLHVHSPIFESGGKVVIGIIDEHLPLPG</sequence>
<dbReference type="Proteomes" id="UP000706151">
    <property type="component" value="Unassembled WGS sequence"/>
</dbReference>
<name>A0A935TB28_9PROT</name>
<comment type="caution">
    <text evidence="1">The sequence shown here is derived from an EMBL/GenBank/DDBJ whole genome shotgun (WGS) entry which is preliminary data.</text>
</comment>
<dbReference type="AlphaFoldDB" id="A0A935TB28"/>
<proteinExistence type="predicted"/>
<protein>
    <submittedName>
        <fullName evidence="1">Uncharacterized protein</fullName>
    </submittedName>
</protein>